<feature type="non-terminal residue" evidence="2">
    <location>
        <position position="30"/>
    </location>
</feature>
<keyword evidence="1" id="KW-0812">Transmembrane</keyword>
<comment type="caution">
    <text evidence="2">The sequence shown here is derived from an EMBL/GenBank/DDBJ whole genome shotgun (WGS) entry which is preliminary data.</text>
</comment>
<reference evidence="2" key="1">
    <citation type="submission" date="2021-02" db="EMBL/GenBank/DDBJ databases">
        <authorList>
            <person name="Nowell W R."/>
        </authorList>
    </citation>
    <scope>NUCLEOTIDE SEQUENCE</scope>
</reference>
<dbReference type="EMBL" id="CAJOAY010025239">
    <property type="protein sequence ID" value="CAF4381556.1"/>
    <property type="molecule type" value="Genomic_DNA"/>
</dbReference>
<feature type="transmembrane region" description="Helical" evidence="1">
    <location>
        <begin position="12"/>
        <end position="29"/>
    </location>
</feature>
<dbReference type="AlphaFoldDB" id="A0A820N200"/>
<keyword evidence="1" id="KW-1133">Transmembrane helix</keyword>
<protein>
    <submittedName>
        <fullName evidence="2">Uncharacterized protein</fullName>
    </submittedName>
</protein>
<proteinExistence type="predicted"/>
<name>A0A820N200_9BILA</name>
<gene>
    <name evidence="2" type="ORF">OKA104_LOCUS50388</name>
</gene>
<evidence type="ECO:0000256" key="1">
    <source>
        <dbReference type="SAM" id="Phobius"/>
    </source>
</evidence>
<evidence type="ECO:0000313" key="3">
    <source>
        <dbReference type="Proteomes" id="UP000663881"/>
    </source>
</evidence>
<keyword evidence="1" id="KW-0472">Membrane</keyword>
<sequence length="30" mass="3402">MVAIIGTALHWSDILVLLLYFLLILGFGIW</sequence>
<evidence type="ECO:0000313" key="2">
    <source>
        <dbReference type="EMBL" id="CAF4381556.1"/>
    </source>
</evidence>
<organism evidence="2 3">
    <name type="scientific">Adineta steineri</name>
    <dbReference type="NCBI Taxonomy" id="433720"/>
    <lineage>
        <taxon>Eukaryota</taxon>
        <taxon>Metazoa</taxon>
        <taxon>Spiralia</taxon>
        <taxon>Gnathifera</taxon>
        <taxon>Rotifera</taxon>
        <taxon>Eurotatoria</taxon>
        <taxon>Bdelloidea</taxon>
        <taxon>Adinetida</taxon>
        <taxon>Adinetidae</taxon>
        <taxon>Adineta</taxon>
    </lineage>
</organism>
<accession>A0A820N200</accession>
<dbReference type="Proteomes" id="UP000663881">
    <property type="component" value="Unassembled WGS sequence"/>
</dbReference>